<gene>
    <name evidence="7" type="ORF">A2591_02890</name>
</gene>
<sequence length="116" mass="12499">MENHKQALIEEKKHLEGELSSVGRRNPEVPGDWEATPAPIDIMMADPNEVAGGVEEFEGRAAVEVELENRLLEVTDALARIEAGTYGMCSVCGNPIEDDRLGANPAAITCKAHMNG</sequence>
<evidence type="ECO:0000256" key="2">
    <source>
        <dbReference type="ARBA" id="ARBA00022771"/>
    </source>
</evidence>
<dbReference type="Gene3D" id="1.20.120.910">
    <property type="entry name" value="DksA, coiled-coil domain"/>
    <property type="match status" value="1"/>
</dbReference>
<dbReference type="GO" id="GO:0008270">
    <property type="term" value="F:zinc ion binding"/>
    <property type="evidence" value="ECO:0007669"/>
    <property type="project" value="UniProtKB-KW"/>
</dbReference>
<protein>
    <recommendedName>
        <fullName evidence="6">Zinc finger DksA/TraR C4-type domain-containing protein</fullName>
    </recommendedName>
</protein>
<dbReference type="Proteomes" id="UP000178168">
    <property type="component" value="Unassembled WGS sequence"/>
</dbReference>
<comment type="caution">
    <text evidence="7">The sequence shown here is derived from an EMBL/GenBank/DDBJ whole genome shotgun (WGS) entry which is preliminary data.</text>
</comment>
<evidence type="ECO:0000256" key="4">
    <source>
        <dbReference type="PROSITE-ProRule" id="PRU00510"/>
    </source>
</evidence>
<dbReference type="PROSITE" id="PS51128">
    <property type="entry name" value="ZF_DKSA_2"/>
    <property type="match status" value="1"/>
</dbReference>
<evidence type="ECO:0000313" key="8">
    <source>
        <dbReference type="Proteomes" id="UP000178168"/>
    </source>
</evidence>
<dbReference type="EMBL" id="MHUZ01000037">
    <property type="protein sequence ID" value="OHA84646.1"/>
    <property type="molecule type" value="Genomic_DNA"/>
</dbReference>
<feature type="compositionally biased region" description="Basic and acidic residues" evidence="5">
    <location>
        <begin position="1"/>
        <end position="17"/>
    </location>
</feature>
<feature type="region of interest" description="Disordered" evidence="5">
    <location>
        <begin position="1"/>
        <end position="36"/>
    </location>
</feature>
<dbReference type="Pfam" id="PF01258">
    <property type="entry name" value="zf-dskA_traR"/>
    <property type="match status" value="1"/>
</dbReference>
<accession>A0A1G2SHY8</accession>
<evidence type="ECO:0000256" key="3">
    <source>
        <dbReference type="ARBA" id="ARBA00022833"/>
    </source>
</evidence>
<keyword evidence="3" id="KW-0862">Zinc</keyword>
<dbReference type="AlphaFoldDB" id="A0A1G2SHY8"/>
<evidence type="ECO:0000256" key="1">
    <source>
        <dbReference type="ARBA" id="ARBA00022723"/>
    </source>
</evidence>
<proteinExistence type="predicted"/>
<dbReference type="PANTHER" id="PTHR33823">
    <property type="entry name" value="RNA POLYMERASE-BINDING TRANSCRIPTION FACTOR DKSA-RELATED"/>
    <property type="match status" value="1"/>
</dbReference>
<dbReference type="STRING" id="1802730.A2591_02890"/>
<keyword evidence="2" id="KW-0863">Zinc-finger</keyword>
<evidence type="ECO:0000313" key="7">
    <source>
        <dbReference type="EMBL" id="OHA84646.1"/>
    </source>
</evidence>
<dbReference type="PANTHER" id="PTHR33823:SF4">
    <property type="entry name" value="GENERAL STRESS PROTEIN 16O"/>
    <property type="match status" value="1"/>
</dbReference>
<keyword evidence="1" id="KW-0479">Metal-binding</keyword>
<reference evidence="7 8" key="1">
    <citation type="journal article" date="2016" name="Nat. Commun.">
        <title>Thousands of microbial genomes shed light on interconnected biogeochemical processes in an aquifer system.</title>
        <authorList>
            <person name="Anantharaman K."/>
            <person name="Brown C.T."/>
            <person name="Hug L.A."/>
            <person name="Sharon I."/>
            <person name="Castelle C.J."/>
            <person name="Probst A.J."/>
            <person name="Thomas B.C."/>
            <person name="Singh A."/>
            <person name="Wilkins M.J."/>
            <person name="Karaoz U."/>
            <person name="Brodie E.L."/>
            <person name="Williams K.H."/>
            <person name="Hubbard S.S."/>
            <person name="Banfield J.F."/>
        </authorList>
    </citation>
    <scope>NUCLEOTIDE SEQUENCE [LARGE SCALE GENOMIC DNA]</scope>
</reference>
<name>A0A1G2SHY8_9BACT</name>
<dbReference type="InterPro" id="IPR000962">
    <property type="entry name" value="Znf_DskA_TraR"/>
</dbReference>
<comment type="caution">
    <text evidence="4">Lacks conserved residue(s) required for the propagation of feature annotation.</text>
</comment>
<feature type="domain" description="Zinc finger DksA/TraR C4-type" evidence="6">
    <location>
        <begin position="84"/>
        <end position="111"/>
    </location>
</feature>
<evidence type="ECO:0000259" key="6">
    <source>
        <dbReference type="Pfam" id="PF01258"/>
    </source>
</evidence>
<organism evidence="7 8">
    <name type="scientific">Candidatus Yonathbacteria bacterium RIFOXYD1_FULL_52_36</name>
    <dbReference type="NCBI Taxonomy" id="1802730"/>
    <lineage>
        <taxon>Bacteria</taxon>
        <taxon>Candidatus Yonathiibacteriota</taxon>
    </lineage>
</organism>
<evidence type="ECO:0000256" key="5">
    <source>
        <dbReference type="SAM" id="MobiDB-lite"/>
    </source>
</evidence>